<accession>A0AAV3PHR5</accession>
<protein>
    <submittedName>
        <fullName evidence="1">Uncharacterized protein</fullName>
    </submittedName>
</protein>
<sequence>MIGLPGSKRRQFLHLQKERELSEARATEARESLNFPSGESIQEMELMPLGTRLTGVARIMNVRELPCASSMVNNGGDFGLVLIERERTKKNAKERQLTFHPLSLLRILSRMKLKSDRGRNVLPALPLTRTDMLDEVTHAMIIFDKQSGKPNFFLAMAYTTPFNSIEGFLKVKFDGHGVDDFIEVRPNFIDNQLGKTLIDCIAKAYGSILFDNFSPINLWDETNICGIDFFNSVMVQKSVTDDAKDMIFDGGPTLVEEDWVQTIWPGGFEGLKTFESQEDLPIPEMGGKG</sequence>
<name>A0AAV3PHR5_LITER</name>
<dbReference type="EMBL" id="BAABME010017298">
    <property type="protein sequence ID" value="GAA0149562.1"/>
    <property type="molecule type" value="Genomic_DNA"/>
</dbReference>
<dbReference type="AlphaFoldDB" id="A0AAV3PHR5"/>
<keyword evidence="2" id="KW-1185">Reference proteome</keyword>
<organism evidence="1 2">
    <name type="scientific">Lithospermum erythrorhizon</name>
    <name type="common">Purple gromwell</name>
    <name type="synonym">Lithospermum officinale var. erythrorhizon</name>
    <dbReference type="NCBI Taxonomy" id="34254"/>
    <lineage>
        <taxon>Eukaryota</taxon>
        <taxon>Viridiplantae</taxon>
        <taxon>Streptophyta</taxon>
        <taxon>Embryophyta</taxon>
        <taxon>Tracheophyta</taxon>
        <taxon>Spermatophyta</taxon>
        <taxon>Magnoliopsida</taxon>
        <taxon>eudicotyledons</taxon>
        <taxon>Gunneridae</taxon>
        <taxon>Pentapetalae</taxon>
        <taxon>asterids</taxon>
        <taxon>lamiids</taxon>
        <taxon>Boraginales</taxon>
        <taxon>Boraginaceae</taxon>
        <taxon>Boraginoideae</taxon>
        <taxon>Lithospermeae</taxon>
        <taxon>Lithospermum</taxon>
    </lineage>
</organism>
<evidence type="ECO:0000313" key="2">
    <source>
        <dbReference type="Proteomes" id="UP001454036"/>
    </source>
</evidence>
<dbReference type="Proteomes" id="UP001454036">
    <property type="component" value="Unassembled WGS sequence"/>
</dbReference>
<reference evidence="1 2" key="1">
    <citation type="submission" date="2024-01" db="EMBL/GenBank/DDBJ databases">
        <title>The complete chloroplast genome sequence of Lithospermum erythrorhizon: insights into the phylogenetic relationship among Boraginaceae species and the maternal lineages of purple gromwells.</title>
        <authorList>
            <person name="Okada T."/>
            <person name="Watanabe K."/>
        </authorList>
    </citation>
    <scope>NUCLEOTIDE SEQUENCE [LARGE SCALE GENOMIC DNA]</scope>
</reference>
<proteinExistence type="predicted"/>
<evidence type="ECO:0000313" key="1">
    <source>
        <dbReference type="EMBL" id="GAA0149562.1"/>
    </source>
</evidence>
<gene>
    <name evidence="1" type="ORF">LIER_36954</name>
</gene>
<comment type="caution">
    <text evidence="1">The sequence shown here is derived from an EMBL/GenBank/DDBJ whole genome shotgun (WGS) entry which is preliminary data.</text>
</comment>